<name>A0A9P4H867_9PLEO</name>
<feature type="non-terminal residue" evidence="2">
    <location>
        <position position="1"/>
    </location>
</feature>
<feature type="non-terminal residue" evidence="2">
    <location>
        <position position="142"/>
    </location>
</feature>
<proteinExistence type="predicted"/>
<dbReference type="OrthoDB" id="194358at2759"/>
<dbReference type="Pfam" id="PF06985">
    <property type="entry name" value="HET"/>
    <property type="match status" value="1"/>
</dbReference>
<organism evidence="2 3">
    <name type="scientific">Setomelanomma holmii</name>
    <dbReference type="NCBI Taxonomy" id="210430"/>
    <lineage>
        <taxon>Eukaryota</taxon>
        <taxon>Fungi</taxon>
        <taxon>Dikarya</taxon>
        <taxon>Ascomycota</taxon>
        <taxon>Pezizomycotina</taxon>
        <taxon>Dothideomycetes</taxon>
        <taxon>Pleosporomycetidae</taxon>
        <taxon>Pleosporales</taxon>
        <taxon>Pleosporineae</taxon>
        <taxon>Phaeosphaeriaceae</taxon>
        <taxon>Setomelanomma</taxon>
    </lineage>
</organism>
<sequence>FEYQPLDTTIASFRLIRVLPTRSADGHLRLKLWHDIVSVKPHREAKRPYRCLSYRWGDQTCRKPILLNGKLFFVGTNLHDFLEETFIWSRSPPNRSIFDEALWIDSICINQESVEERGHQVQRMERIYARARLVLVWLGKAT</sequence>
<dbReference type="PANTHER" id="PTHR24148">
    <property type="entry name" value="ANKYRIN REPEAT DOMAIN-CONTAINING PROTEIN 39 HOMOLOG-RELATED"/>
    <property type="match status" value="1"/>
</dbReference>
<evidence type="ECO:0000313" key="3">
    <source>
        <dbReference type="Proteomes" id="UP000799777"/>
    </source>
</evidence>
<evidence type="ECO:0000259" key="1">
    <source>
        <dbReference type="Pfam" id="PF06985"/>
    </source>
</evidence>
<feature type="domain" description="Heterokaryon incompatibility" evidence="1">
    <location>
        <begin position="49"/>
        <end position="141"/>
    </location>
</feature>
<dbReference type="EMBL" id="ML978201">
    <property type="protein sequence ID" value="KAF2029449.1"/>
    <property type="molecule type" value="Genomic_DNA"/>
</dbReference>
<gene>
    <name evidence="2" type="ORF">EK21DRAFT_38757</name>
</gene>
<dbReference type="AlphaFoldDB" id="A0A9P4H867"/>
<protein>
    <submittedName>
        <fullName evidence="2">HET-domain-containing protein</fullName>
    </submittedName>
</protein>
<keyword evidence="3" id="KW-1185">Reference proteome</keyword>
<comment type="caution">
    <text evidence="2">The sequence shown here is derived from an EMBL/GenBank/DDBJ whole genome shotgun (WGS) entry which is preliminary data.</text>
</comment>
<reference evidence="2" key="1">
    <citation type="journal article" date="2020" name="Stud. Mycol.">
        <title>101 Dothideomycetes genomes: a test case for predicting lifestyles and emergence of pathogens.</title>
        <authorList>
            <person name="Haridas S."/>
            <person name="Albert R."/>
            <person name="Binder M."/>
            <person name="Bloem J."/>
            <person name="Labutti K."/>
            <person name="Salamov A."/>
            <person name="Andreopoulos B."/>
            <person name="Baker S."/>
            <person name="Barry K."/>
            <person name="Bills G."/>
            <person name="Bluhm B."/>
            <person name="Cannon C."/>
            <person name="Castanera R."/>
            <person name="Culley D."/>
            <person name="Daum C."/>
            <person name="Ezra D."/>
            <person name="Gonzalez J."/>
            <person name="Henrissat B."/>
            <person name="Kuo A."/>
            <person name="Liang C."/>
            <person name="Lipzen A."/>
            <person name="Lutzoni F."/>
            <person name="Magnuson J."/>
            <person name="Mondo S."/>
            <person name="Nolan M."/>
            <person name="Ohm R."/>
            <person name="Pangilinan J."/>
            <person name="Park H.-J."/>
            <person name="Ramirez L."/>
            <person name="Alfaro M."/>
            <person name="Sun H."/>
            <person name="Tritt A."/>
            <person name="Yoshinaga Y."/>
            <person name="Zwiers L.-H."/>
            <person name="Turgeon B."/>
            <person name="Goodwin S."/>
            <person name="Spatafora J."/>
            <person name="Crous P."/>
            <person name="Grigoriev I."/>
        </authorList>
    </citation>
    <scope>NUCLEOTIDE SEQUENCE</scope>
    <source>
        <strain evidence="2">CBS 110217</strain>
    </source>
</reference>
<dbReference type="InterPro" id="IPR010730">
    <property type="entry name" value="HET"/>
</dbReference>
<dbReference type="PANTHER" id="PTHR24148:SF73">
    <property type="entry name" value="HET DOMAIN PROTEIN (AFU_ORTHOLOGUE AFUA_8G01020)"/>
    <property type="match status" value="1"/>
</dbReference>
<accession>A0A9P4H867</accession>
<dbReference type="InterPro" id="IPR052895">
    <property type="entry name" value="HetReg/Transcr_Mod"/>
</dbReference>
<dbReference type="Proteomes" id="UP000799777">
    <property type="component" value="Unassembled WGS sequence"/>
</dbReference>
<evidence type="ECO:0000313" key="2">
    <source>
        <dbReference type="EMBL" id="KAF2029449.1"/>
    </source>
</evidence>